<feature type="domain" description="Type II secretion system protein GspE N-terminal" evidence="9">
    <location>
        <begin position="76"/>
        <end position="162"/>
    </location>
</feature>
<dbReference type="GO" id="GO:0016740">
    <property type="term" value="F:transferase activity"/>
    <property type="evidence" value="ECO:0007669"/>
    <property type="project" value="UniProtKB-KW"/>
</dbReference>
<feature type="transmembrane region" description="Helical" evidence="8">
    <location>
        <begin position="211"/>
        <end position="231"/>
    </location>
</feature>
<comment type="subcellular location">
    <subcellularLocation>
        <location evidence="1">Membrane</location>
        <topology evidence="1">Multi-pass membrane protein</topology>
    </subcellularLocation>
</comment>
<dbReference type="RefSeq" id="WP_284372820.1">
    <property type="nucleotide sequence ID" value="NZ_BSNL01000001.1"/>
</dbReference>
<keyword evidence="4 8" id="KW-0812">Transmembrane</keyword>
<dbReference type="EMBL" id="BSNL01000001">
    <property type="protein sequence ID" value="GLQ27081.1"/>
    <property type="molecule type" value="Genomic_DNA"/>
</dbReference>
<reference evidence="10" key="1">
    <citation type="journal article" date="2014" name="Int. J. Syst. Evol. Microbiol.">
        <title>Complete genome of a new Firmicutes species belonging to the dominant human colonic microbiota ('Ruminococcus bicirculans') reveals two chromosomes and a selective capacity to utilize plant glucans.</title>
        <authorList>
            <consortium name="NISC Comparative Sequencing Program"/>
            <person name="Wegmann U."/>
            <person name="Louis P."/>
            <person name="Goesmann A."/>
            <person name="Henrissat B."/>
            <person name="Duncan S.H."/>
            <person name="Flint H.J."/>
        </authorList>
    </citation>
    <scope>NUCLEOTIDE SEQUENCE</scope>
    <source>
        <strain evidence="10">NBRC 109915</strain>
    </source>
</reference>
<feature type="transmembrane region" description="Helical" evidence="8">
    <location>
        <begin position="552"/>
        <end position="574"/>
    </location>
</feature>
<feature type="transmembrane region" description="Helical" evidence="8">
    <location>
        <begin position="186"/>
        <end position="205"/>
    </location>
</feature>
<organism evidence="10 11">
    <name type="scientific">Sulfitobacter pacificus</name>
    <dbReference type="NCBI Taxonomy" id="1499314"/>
    <lineage>
        <taxon>Bacteria</taxon>
        <taxon>Pseudomonadati</taxon>
        <taxon>Pseudomonadota</taxon>
        <taxon>Alphaproteobacteria</taxon>
        <taxon>Rhodobacterales</taxon>
        <taxon>Roseobacteraceae</taxon>
        <taxon>Sulfitobacter</taxon>
    </lineage>
</organism>
<proteinExistence type="predicted"/>
<keyword evidence="3 10" id="KW-0808">Transferase</keyword>
<dbReference type="PANTHER" id="PTHR43867">
    <property type="entry name" value="CELLULOSE SYNTHASE CATALYTIC SUBUNIT A [UDP-FORMING]"/>
    <property type="match status" value="1"/>
</dbReference>
<evidence type="ECO:0000259" key="9">
    <source>
        <dbReference type="Pfam" id="PF05157"/>
    </source>
</evidence>
<name>A0ABQ5VIZ6_9RHOB</name>
<evidence type="ECO:0000313" key="11">
    <source>
        <dbReference type="Proteomes" id="UP001161388"/>
    </source>
</evidence>
<dbReference type="SUPFAM" id="SSF160246">
    <property type="entry name" value="EspE N-terminal domain-like"/>
    <property type="match status" value="1"/>
</dbReference>
<dbReference type="InterPro" id="IPR007831">
    <property type="entry name" value="T2SS_GspE_N"/>
</dbReference>
<dbReference type="SUPFAM" id="SSF53448">
    <property type="entry name" value="Nucleotide-diphospho-sugar transferases"/>
    <property type="match status" value="1"/>
</dbReference>
<dbReference type="Pfam" id="PF13641">
    <property type="entry name" value="Glyco_tranf_2_3"/>
    <property type="match status" value="1"/>
</dbReference>
<dbReference type="Gene3D" id="3.30.300.160">
    <property type="entry name" value="Type II secretion system, protein E, N-terminal domain"/>
    <property type="match status" value="1"/>
</dbReference>
<evidence type="ECO:0000256" key="6">
    <source>
        <dbReference type="ARBA" id="ARBA00023136"/>
    </source>
</evidence>
<evidence type="ECO:0000256" key="4">
    <source>
        <dbReference type="ARBA" id="ARBA00022692"/>
    </source>
</evidence>
<feature type="region of interest" description="Disordered" evidence="7">
    <location>
        <begin position="625"/>
        <end position="645"/>
    </location>
</feature>
<sequence>MSNLRLHLSDPQAARPARPSMPLGRHLIEAGAIGKSDLIHALDLQNHVDAPLGEILMSEGLANPQDVLEALARQHNTQFVDLRDDPPQQGLGHRLPASLCLEYRAIAWLDMGGTLIVATSQPHRFATLRRALGDRAPAILPVVASEQQIQDEITRSYGGELAHRAANRVPAAISCRGWGAAGRRRLLWAIAAAIALLCALIIAPMGTLTALTLLAFITLLMTTALKAAALWSQIMAKTAESPLPFIAKTTLPYRLPRVSIMVPLLKEKEIASALVARLTRLTYPKSLLDVVLVLEETDTTTKQTLARTVLPSWISVIAVPARGGLTTKPRALNYALDFCKGSIIGVWDAEDAPEPDQLERVVSRFHQAPDNVACLQGILDYYNPRANWLARCFTIEYAAWWRVLLPGVARLGLVIPLGGTTLFFRRNILERLAGWDAHNVTEDADLGVRLARAGYVTELLPTVTYEEANCRLWPWVRQRSRWLKGFLVTWCVHMRDPAQLMQDLGWLRFIGVQTMLLATVAQFTCAPLLWSFWLAVIGLAHPVEQILGNTALWAMVGVFILSATLNLGLSLMAVSGKAHRHLMWWVFTTPFYYPFGALAAFKGLYEFIVSPFFWDKTQHGVTPLHDTPTPILPEEKPSTSATSPKLVFRRRYQASPPTEARKQASI</sequence>
<feature type="transmembrane region" description="Helical" evidence="8">
    <location>
        <begin position="516"/>
        <end position="540"/>
    </location>
</feature>
<dbReference type="Pfam" id="PF05157">
    <property type="entry name" value="MshEN"/>
    <property type="match status" value="1"/>
</dbReference>
<comment type="caution">
    <text evidence="10">The sequence shown here is derived from an EMBL/GenBank/DDBJ whole genome shotgun (WGS) entry which is preliminary data.</text>
</comment>
<keyword evidence="5 8" id="KW-1133">Transmembrane helix</keyword>
<keyword evidence="6 8" id="KW-0472">Membrane</keyword>
<feature type="region of interest" description="Disordered" evidence="7">
    <location>
        <begin position="1"/>
        <end position="20"/>
    </location>
</feature>
<dbReference type="Gene3D" id="3.90.550.10">
    <property type="entry name" value="Spore Coat Polysaccharide Biosynthesis Protein SpsA, Chain A"/>
    <property type="match status" value="1"/>
</dbReference>
<dbReference type="PANTHER" id="PTHR43867:SF2">
    <property type="entry name" value="CELLULOSE SYNTHASE CATALYTIC SUBUNIT A [UDP-FORMING]"/>
    <property type="match status" value="1"/>
</dbReference>
<gene>
    <name evidence="10" type="ORF">GCM10007927_18840</name>
</gene>
<keyword evidence="11" id="KW-1185">Reference proteome</keyword>
<evidence type="ECO:0000256" key="7">
    <source>
        <dbReference type="SAM" id="MobiDB-lite"/>
    </source>
</evidence>
<evidence type="ECO:0000313" key="10">
    <source>
        <dbReference type="EMBL" id="GLQ27081.1"/>
    </source>
</evidence>
<dbReference type="InterPro" id="IPR050321">
    <property type="entry name" value="Glycosyltr_2/OpgH_subfam"/>
</dbReference>
<evidence type="ECO:0000256" key="2">
    <source>
        <dbReference type="ARBA" id="ARBA00022676"/>
    </source>
</evidence>
<reference evidence="10" key="2">
    <citation type="submission" date="2023-01" db="EMBL/GenBank/DDBJ databases">
        <title>Draft genome sequence of Sulfitobacter pacificus strain NBRC 109915.</title>
        <authorList>
            <person name="Sun Q."/>
            <person name="Mori K."/>
        </authorList>
    </citation>
    <scope>NUCLEOTIDE SEQUENCE</scope>
    <source>
        <strain evidence="10">NBRC 109915</strain>
    </source>
</reference>
<dbReference type="InterPro" id="IPR029044">
    <property type="entry name" value="Nucleotide-diphossugar_trans"/>
</dbReference>
<dbReference type="Proteomes" id="UP001161388">
    <property type="component" value="Unassembled WGS sequence"/>
</dbReference>
<evidence type="ECO:0000256" key="8">
    <source>
        <dbReference type="SAM" id="Phobius"/>
    </source>
</evidence>
<evidence type="ECO:0000256" key="1">
    <source>
        <dbReference type="ARBA" id="ARBA00004141"/>
    </source>
</evidence>
<dbReference type="InterPro" id="IPR037257">
    <property type="entry name" value="T2SS_E_N_sf"/>
</dbReference>
<accession>A0ABQ5VIZ6</accession>
<evidence type="ECO:0000256" key="5">
    <source>
        <dbReference type="ARBA" id="ARBA00022989"/>
    </source>
</evidence>
<protein>
    <submittedName>
        <fullName evidence="10">Glycosyl transferase</fullName>
    </submittedName>
</protein>
<evidence type="ECO:0000256" key="3">
    <source>
        <dbReference type="ARBA" id="ARBA00022679"/>
    </source>
</evidence>
<keyword evidence="2" id="KW-0328">Glycosyltransferase</keyword>